<dbReference type="PANTHER" id="PTHR35797:SF1">
    <property type="entry name" value="PROTEASE"/>
    <property type="match status" value="1"/>
</dbReference>
<feature type="transmembrane region" description="Helical" evidence="1">
    <location>
        <begin position="12"/>
        <end position="29"/>
    </location>
</feature>
<keyword evidence="4" id="KW-1185">Reference proteome</keyword>
<feature type="transmembrane region" description="Helical" evidence="1">
    <location>
        <begin position="133"/>
        <end position="157"/>
    </location>
</feature>
<proteinExistence type="predicted"/>
<dbReference type="RefSeq" id="WP_216713792.1">
    <property type="nucleotide sequence ID" value="NZ_JACVEL010000003.1"/>
</dbReference>
<dbReference type="Proteomes" id="UP000652681">
    <property type="component" value="Unassembled WGS sequence"/>
</dbReference>
<feature type="transmembrane region" description="Helical" evidence="1">
    <location>
        <begin position="72"/>
        <end position="91"/>
    </location>
</feature>
<keyword evidence="3" id="KW-0482">Metalloprotease</keyword>
<name>A0A8J6P8J5_9FLAO</name>
<evidence type="ECO:0000259" key="2">
    <source>
        <dbReference type="Pfam" id="PF02517"/>
    </source>
</evidence>
<organism evidence="3 4">
    <name type="scientific">Taishania pollutisoli</name>
    <dbReference type="NCBI Taxonomy" id="2766479"/>
    <lineage>
        <taxon>Bacteria</taxon>
        <taxon>Pseudomonadati</taxon>
        <taxon>Bacteroidota</taxon>
        <taxon>Flavobacteriia</taxon>
        <taxon>Flavobacteriales</taxon>
        <taxon>Crocinitomicaceae</taxon>
        <taxon>Taishania</taxon>
    </lineage>
</organism>
<evidence type="ECO:0000313" key="4">
    <source>
        <dbReference type="Proteomes" id="UP000652681"/>
    </source>
</evidence>
<dbReference type="Pfam" id="PF02517">
    <property type="entry name" value="Rce1-like"/>
    <property type="match status" value="1"/>
</dbReference>
<sequence>MKQSITLLGDKGIKSLLFPAVLFVCYGIYGMGNDYEVNRHLWALLFCAFALVYNIMEEYAWRGYLIDSLGKLNVVFKSILSGVFWSVWHLLVFNNFDQYGGFWIFFAFCIVFSFLLTLAVFRTKSILVAATIHAFIIQINLAALMCVILFVLLLLTWNKQWVRK</sequence>
<dbReference type="GO" id="GO:0004175">
    <property type="term" value="F:endopeptidase activity"/>
    <property type="evidence" value="ECO:0007669"/>
    <property type="project" value="UniProtKB-ARBA"/>
</dbReference>
<keyword evidence="1" id="KW-0812">Transmembrane</keyword>
<feature type="domain" description="CAAX prenyl protease 2/Lysostaphin resistance protein A-like" evidence="2">
    <location>
        <begin position="42"/>
        <end position="136"/>
    </location>
</feature>
<dbReference type="AlphaFoldDB" id="A0A8J6P8J5"/>
<dbReference type="PANTHER" id="PTHR35797">
    <property type="entry name" value="PROTEASE-RELATED"/>
    <property type="match status" value="1"/>
</dbReference>
<evidence type="ECO:0000256" key="1">
    <source>
        <dbReference type="SAM" id="Phobius"/>
    </source>
</evidence>
<keyword evidence="3" id="KW-0378">Hydrolase</keyword>
<feature type="transmembrane region" description="Helical" evidence="1">
    <location>
        <begin position="41"/>
        <end position="60"/>
    </location>
</feature>
<reference evidence="3" key="1">
    <citation type="submission" date="2020-09" db="EMBL/GenBank/DDBJ databases">
        <title>Taishania pollutisoli gen. nov., sp. nov., Isolated from Tetrabromobisphenol A-Contaminated Soil.</title>
        <authorList>
            <person name="Chen Q."/>
        </authorList>
    </citation>
    <scope>NUCLEOTIDE SEQUENCE</scope>
    <source>
        <strain evidence="3">CZZ-1</strain>
    </source>
</reference>
<dbReference type="GO" id="GO:0008237">
    <property type="term" value="F:metallopeptidase activity"/>
    <property type="evidence" value="ECO:0007669"/>
    <property type="project" value="UniProtKB-KW"/>
</dbReference>
<dbReference type="InterPro" id="IPR003675">
    <property type="entry name" value="Rce1/LyrA-like_dom"/>
</dbReference>
<gene>
    <name evidence="3" type="ORF">H9Y05_06315</name>
</gene>
<feature type="transmembrane region" description="Helical" evidence="1">
    <location>
        <begin position="103"/>
        <end position="121"/>
    </location>
</feature>
<evidence type="ECO:0000313" key="3">
    <source>
        <dbReference type="EMBL" id="MBC9812091.1"/>
    </source>
</evidence>
<comment type="caution">
    <text evidence="3">The sequence shown here is derived from an EMBL/GenBank/DDBJ whole genome shotgun (WGS) entry which is preliminary data.</text>
</comment>
<protein>
    <submittedName>
        <fullName evidence="3">CPBP family intramembrane metalloprotease</fullName>
    </submittedName>
</protein>
<dbReference type="EMBL" id="JACVEL010000003">
    <property type="protein sequence ID" value="MBC9812091.1"/>
    <property type="molecule type" value="Genomic_DNA"/>
</dbReference>
<keyword evidence="3" id="KW-0645">Protease</keyword>
<dbReference type="GO" id="GO:0080120">
    <property type="term" value="P:CAAX-box protein maturation"/>
    <property type="evidence" value="ECO:0007669"/>
    <property type="project" value="UniProtKB-ARBA"/>
</dbReference>
<keyword evidence="1" id="KW-1133">Transmembrane helix</keyword>
<accession>A0A8J6P8J5</accession>
<dbReference type="InterPro" id="IPR042150">
    <property type="entry name" value="MmRce1-like"/>
</dbReference>
<keyword evidence="1" id="KW-0472">Membrane</keyword>